<name>A0A7X5UYR3_9SPHN</name>
<sequence>MGTPRILTTPAEDAYAYPLLLRHLLANVARQTSAEIVSGQWRLTYDALLDRVTRLATLLSERGVRAGDTVAVMDWDSHRYLECYFAIPMMGAVLQTVNVRLSPAQIEYTLRESGAVFALHHADFAPLFDAIQPNLPAIRGAIPMEEDAKADSYEALIAATAPSFRFEDFDENAIATTFHTTGTTGNPKQVFFSHRQLVLHTLALAATLANQPSGQGLRRGDVYMPMTPMFHVHAWGLPFVATMLGLKQVYPGRYDPRRLLALKERERVSFSHCVPTILRMLLDARDDGESLGPWTVIIGGSALAPALAEEAARAGLSTLVGFGMSETGPVVALARAPGGDVADLCRAGFPIPLVHARVDAERGGELLLRAPWLTQGYGSQAASDALWEGGWLHTGDVAATDGDGAIRIVDRLKDVIKTGGEWVSSIAIEELLMELPGVAEAAIIGVPDGKWGERPVAFVVAAAAGSPPDTKLLREGLMRHVDAGRLSGYAIPERVFVLETLPRTSVGKVDKRALRARLATDAANAAMTI</sequence>
<dbReference type="Gene3D" id="3.40.50.12780">
    <property type="entry name" value="N-terminal domain of ligase-like"/>
    <property type="match status" value="1"/>
</dbReference>
<dbReference type="Gene3D" id="3.30.300.30">
    <property type="match status" value="1"/>
</dbReference>
<organism evidence="3 4">
    <name type="scientific">Sphingomonas leidyi</name>
    <dbReference type="NCBI Taxonomy" id="68569"/>
    <lineage>
        <taxon>Bacteria</taxon>
        <taxon>Pseudomonadati</taxon>
        <taxon>Pseudomonadota</taxon>
        <taxon>Alphaproteobacteria</taxon>
        <taxon>Sphingomonadales</taxon>
        <taxon>Sphingomonadaceae</taxon>
        <taxon>Sphingomonas</taxon>
    </lineage>
</organism>
<dbReference type="InterPro" id="IPR000873">
    <property type="entry name" value="AMP-dep_synth/lig_dom"/>
</dbReference>
<evidence type="ECO:0000313" key="4">
    <source>
        <dbReference type="Proteomes" id="UP000564677"/>
    </source>
</evidence>
<gene>
    <name evidence="3" type="ORF">FHR20_001013</name>
</gene>
<dbReference type="SUPFAM" id="SSF56801">
    <property type="entry name" value="Acetyl-CoA synthetase-like"/>
    <property type="match status" value="1"/>
</dbReference>
<keyword evidence="3" id="KW-0436">Ligase</keyword>
<dbReference type="AlphaFoldDB" id="A0A7X5UYR3"/>
<accession>A0A7X5UYR3</accession>
<keyword evidence="4" id="KW-1185">Reference proteome</keyword>
<evidence type="ECO:0000259" key="2">
    <source>
        <dbReference type="Pfam" id="PF13193"/>
    </source>
</evidence>
<dbReference type="InterPro" id="IPR042099">
    <property type="entry name" value="ANL_N_sf"/>
</dbReference>
<proteinExistence type="predicted"/>
<dbReference type="PANTHER" id="PTHR43767">
    <property type="entry name" value="LONG-CHAIN-FATTY-ACID--COA LIGASE"/>
    <property type="match status" value="1"/>
</dbReference>
<dbReference type="RefSeq" id="WP_167298490.1">
    <property type="nucleotide sequence ID" value="NZ_JAASQV010000001.1"/>
</dbReference>
<dbReference type="Pfam" id="PF00501">
    <property type="entry name" value="AMP-binding"/>
    <property type="match status" value="1"/>
</dbReference>
<dbReference type="InterPro" id="IPR045851">
    <property type="entry name" value="AMP-bd_C_sf"/>
</dbReference>
<dbReference type="Proteomes" id="UP000564677">
    <property type="component" value="Unassembled WGS sequence"/>
</dbReference>
<dbReference type="EMBL" id="JAASQV010000001">
    <property type="protein sequence ID" value="NIJ64082.1"/>
    <property type="molecule type" value="Genomic_DNA"/>
</dbReference>
<dbReference type="InterPro" id="IPR050237">
    <property type="entry name" value="ATP-dep_AMP-bd_enzyme"/>
</dbReference>
<feature type="domain" description="AMP-dependent synthetase/ligase" evidence="1">
    <location>
        <begin position="28"/>
        <end position="377"/>
    </location>
</feature>
<evidence type="ECO:0000313" key="3">
    <source>
        <dbReference type="EMBL" id="NIJ64082.1"/>
    </source>
</evidence>
<dbReference type="EC" id="6.2.1.-" evidence="3"/>
<reference evidence="3 4" key="1">
    <citation type="submission" date="2020-03" db="EMBL/GenBank/DDBJ databases">
        <title>Genomic Encyclopedia of Type Strains, Phase IV (KMG-IV): sequencing the most valuable type-strain genomes for metagenomic binning, comparative biology and taxonomic classification.</title>
        <authorList>
            <person name="Goeker M."/>
        </authorList>
    </citation>
    <scope>NUCLEOTIDE SEQUENCE [LARGE SCALE GENOMIC DNA]</scope>
    <source>
        <strain evidence="3 4">DSM 4733</strain>
    </source>
</reference>
<dbReference type="NCBIfam" id="NF004837">
    <property type="entry name" value="PRK06187.1"/>
    <property type="match status" value="1"/>
</dbReference>
<protein>
    <submittedName>
        <fullName evidence="3">Fatty-acyl-CoA synthase</fullName>
        <ecNumber evidence="3">6.2.1.-</ecNumber>
    </submittedName>
</protein>
<dbReference type="GO" id="GO:0016877">
    <property type="term" value="F:ligase activity, forming carbon-sulfur bonds"/>
    <property type="evidence" value="ECO:0007669"/>
    <property type="project" value="UniProtKB-ARBA"/>
</dbReference>
<evidence type="ECO:0000259" key="1">
    <source>
        <dbReference type="Pfam" id="PF00501"/>
    </source>
</evidence>
<dbReference type="PANTHER" id="PTHR43767:SF11">
    <property type="entry name" value="MEDIUM-CHAIN-FATTY-ACID--COA LIGASE"/>
    <property type="match status" value="1"/>
</dbReference>
<feature type="domain" description="AMP-binding enzyme C-terminal" evidence="2">
    <location>
        <begin position="428"/>
        <end position="508"/>
    </location>
</feature>
<comment type="caution">
    <text evidence="3">The sequence shown here is derived from an EMBL/GenBank/DDBJ whole genome shotgun (WGS) entry which is preliminary data.</text>
</comment>
<dbReference type="InterPro" id="IPR025110">
    <property type="entry name" value="AMP-bd_C"/>
</dbReference>
<dbReference type="Pfam" id="PF13193">
    <property type="entry name" value="AMP-binding_C"/>
    <property type="match status" value="1"/>
</dbReference>